<keyword evidence="1" id="KW-0539">Nucleus</keyword>
<proteinExistence type="predicted"/>
<evidence type="ECO:0000256" key="1">
    <source>
        <dbReference type="ARBA" id="ARBA00023242"/>
    </source>
</evidence>
<dbReference type="Gene3D" id="4.10.240.10">
    <property type="entry name" value="Zn(2)-C6 fungal-type DNA-binding domain"/>
    <property type="match status" value="1"/>
</dbReference>
<reference evidence="3 4" key="1">
    <citation type="submission" date="2024-09" db="EMBL/GenBank/DDBJ databases">
        <title>Itraconazole resistance in Madurella fahalii resulting from another homologue of gene encoding cytochrome P450 14-alpha sterol demethylase (CYP51).</title>
        <authorList>
            <person name="Yoshioka I."/>
            <person name="Fahal A.H."/>
            <person name="Kaneko S."/>
            <person name="Yaguchi T."/>
        </authorList>
    </citation>
    <scope>NUCLEOTIDE SEQUENCE [LARGE SCALE GENOMIC DNA]</scope>
    <source>
        <strain evidence="3 4">IFM 68171</strain>
    </source>
</reference>
<dbReference type="GeneID" id="98178630"/>
<dbReference type="PROSITE" id="PS50048">
    <property type="entry name" value="ZN2_CY6_FUNGAL_2"/>
    <property type="match status" value="1"/>
</dbReference>
<evidence type="ECO:0000259" key="2">
    <source>
        <dbReference type="PROSITE" id="PS50048"/>
    </source>
</evidence>
<dbReference type="Proteomes" id="UP001628179">
    <property type="component" value="Unassembled WGS sequence"/>
</dbReference>
<protein>
    <recommendedName>
        <fullName evidence="2">Zn(2)-C6 fungal-type domain-containing protein</fullName>
    </recommendedName>
</protein>
<accession>A0ABQ0GIT7</accession>
<comment type="caution">
    <text evidence="3">The sequence shown here is derived from an EMBL/GenBank/DDBJ whole genome shotgun (WGS) entry which is preliminary data.</text>
</comment>
<dbReference type="EMBL" id="BAAFSV010000004">
    <property type="protein sequence ID" value="GAB1317677.1"/>
    <property type="molecule type" value="Genomic_DNA"/>
</dbReference>
<dbReference type="CDD" id="cd12148">
    <property type="entry name" value="fungal_TF_MHR"/>
    <property type="match status" value="1"/>
</dbReference>
<dbReference type="SMART" id="SM00066">
    <property type="entry name" value="GAL4"/>
    <property type="match status" value="1"/>
</dbReference>
<dbReference type="SUPFAM" id="SSF57701">
    <property type="entry name" value="Zn2/Cys6 DNA-binding domain"/>
    <property type="match status" value="1"/>
</dbReference>
<dbReference type="InterPro" id="IPR036864">
    <property type="entry name" value="Zn2-C6_fun-type_DNA-bd_sf"/>
</dbReference>
<organism evidence="3 4">
    <name type="scientific">Madurella fahalii</name>
    <dbReference type="NCBI Taxonomy" id="1157608"/>
    <lineage>
        <taxon>Eukaryota</taxon>
        <taxon>Fungi</taxon>
        <taxon>Dikarya</taxon>
        <taxon>Ascomycota</taxon>
        <taxon>Pezizomycotina</taxon>
        <taxon>Sordariomycetes</taxon>
        <taxon>Sordariomycetidae</taxon>
        <taxon>Sordariales</taxon>
        <taxon>Sordariales incertae sedis</taxon>
        <taxon>Madurella</taxon>
    </lineage>
</organism>
<keyword evidence="4" id="KW-1185">Reference proteome</keyword>
<dbReference type="InterPro" id="IPR050987">
    <property type="entry name" value="AtrR-like"/>
</dbReference>
<dbReference type="PANTHER" id="PTHR46910:SF33">
    <property type="entry name" value="ZN(II)2CYS6 TRANSCRIPTION FACTOR (EUROFUNG)"/>
    <property type="match status" value="1"/>
</dbReference>
<gene>
    <name evidence="3" type="ORF">MFIFM68171_07887</name>
</gene>
<dbReference type="Pfam" id="PF00172">
    <property type="entry name" value="Zn_clus"/>
    <property type="match status" value="1"/>
</dbReference>
<name>A0ABQ0GIT7_9PEZI</name>
<evidence type="ECO:0000313" key="3">
    <source>
        <dbReference type="EMBL" id="GAB1317677.1"/>
    </source>
</evidence>
<dbReference type="RefSeq" id="XP_070919408.1">
    <property type="nucleotide sequence ID" value="XM_071063307.1"/>
</dbReference>
<dbReference type="InterPro" id="IPR001138">
    <property type="entry name" value="Zn2Cys6_DnaBD"/>
</dbReference>
<sequence length="286" mass="31575">MQDVACANYRSRKIKCDRERPRCGSCARDQVQCTYSSPAKRVNHLKVLAQGFDDIQNRLVNVQQELRSLTTMFQGSDIADGFPLNLGAHQNESHMYGAAGEDELLAPSDGHLVRDEYTARARPRGRRTPPRQFLTVVLDNFFGRDDYTTDILVRSAFYDAIERTYTEPSNLASDALAVCFNLVILLVIGPEQEISRQDPFIQPLVRAAQFAARNPAIFLSPRLVNVQALALLSLLARQSYSETLGDALFAQAGMLAKAMGLDRAASALPSSHLSPEEGNARMAAQS</sequence>
<dbReference type="PANTHER" id="PTHR46910">
    <property type="entry name" value="TRANSCRIPTION FACTOR PDR1"/>
    <property type="match status" value="1"/>
</dbReference>
<dbReference type="CDD" id="cd00067">
    <property type="entry name" value="GAL4"/>
    <property type="match status" value="1"/>
</dbReference>
<feature type="domain" description="Zn(2)-C6 fungal-type" evidence="2">
    <location>
        <begin position="5"/>
        <end position="35"/>
    </location>
</feature>
<evidence type="ECO:0000313" key="4">
    <source>
        <dbReference type="Proteomes" id="UP001628179"/>
    </source>
</evidence>